<dbReference type="InterPro" id="IPR006840">
    <property type="entry name" value="ChaC"/>
</dbReference>
<dbReference type="InterPro" id="IPR036568">
    <property type="entry name" value="GGCT-like_sf"/>
</dbReference>
<dbReference type="OrthoDB" id="9795692at2"/>
<dbReference type="PANTHER" id="PTHR12192:SF2">
    <property type="entry name" value="GLUTATHIONE-SPECIFIC GAMMA-GLUTAMYLCYCLOTRANSFERASE 2"/>
    <property type="match status" value="1"/>
</dbReference>
<dbReference type="GO" id="GO:0005737">
    <property type="term" value="C:cytoplasm"/>
    <property type="evidence" value="ECO:0007669"/>
    <property type="project" value="TreeGrafter"/>
</dbReference>
<reference evidence="3 4" key="1">
    <citation type="submission" date="2015-11" db="EMBL/GenBank/DDBJ databases">
        <title>Draft genome sequence of Paramesorhizobium deserti A-3-E, a strain highly resistant to diverse beta-lactam antibiotics.</title>
        <authorList>
            <person name="Lv R."/>
            <person name="Yang X."/>
            <person name="Fang N."/>
            <person name="Guo J."/>
            <person name="Luo X."/>
            <person name="Peng F."/>
            <person name="Yang R."/>
            <person name="Cui Y."/>
            <person name="Fang C."/>
            <person name="Song Y."/>
        </authorList>
    </citation>
    <scope>NUCLEOTIDE SEQUENCE [LARGE SCALE GENOMIC DNA]</scope>
    <source>
        <strain evidence="3 4">A-3-E</strain>
    </source>
</reference>
<dbReference type="EC" id="4.3.2.7" evidence="1"/>
<dbReference type="RefSeq" id="WP_068880674.1">
    <property type="nucleotide sequence ID" value="NZ_LNTU01000001.1"/>
</dbReference>
<keyword evidence="3" id="KW-0808">Transferase</keyword>
<proteinExistence type="predicted"/>
<dbReference type="AlphaFoldDB" id="A0A135I1M3"/>
<dbReference type="STRING" id="1494590.ATN84_06390"/>
<protein>
    <recommendedName>
        <fullName evidence="1">glutathione-specific gamma-glutamylcyclotransferase</fullName>
        <ecNumber evidence="1">4.3.2.7</ecNumber>
    </recommendedName>
</protein>
<keyword evidence="4" id="KW-1185">Reference proteome</keyword>
<sequence>MGDFWVFGYGSLMWKPGFAHVETAHARLYGYRRALCIHSHIHRGTPQHPGLVLGLDRGGSCLGLAFRVPGDLTDEVLAYLRARELVTKVYLERHLPLRLEDGRSVEAVVYVADRRHQQYAGALPAEKAAEIVVGASGQSGPNADYVTSTVDHLRKMGIRDHWLESVAAMIGEKPKGDR</sequence>
<keyword evidence="2" id="KW-0456">Lyase</keyword>
<evidence type="ECO:0000313" key="4">
    <source>
        <dbReference type="Proteomes" id="UP000070107"/>
    </source>
</evidence>
<dbReference type="EMBL" id="LNTU01000001">
    <property type="protein sequence ID" value="KXF79337.1"/>
    <property type="molecule type" value="Genomic_DNA"/>
</dbReference>
<evidence type="ECO:0000256" key="1">
    <source>
        <dbReference type="ARBA" id="ARBA00012344"/>
    </source>
</evidence>
<dbReference type="Gene3D" id="3.10.490.10">
    <property type="entry name" value="Gamma-glutamyl cyclotransferase-like"/>
    <property type="match status" value="1"/>
</dbReference>
<dbReference type="GO" id="GO:0061928">
    <property type="term" value="F:glutathione specific gamma-glutamylcyclotransferase activity"/>
    <property type="evidence" value="ECO:0007669"/>
    <property type="project" value="UniProtKB-EC"/>
</dbReference>
<dbReference type="InterPro" id="IPR013024">
    <property type="entry name" value="GGCT-like"/>
</dbReference>
<dbReference type="GO" id="GO:0006751">
    <property type="term" value="P:glutathione catabolic process"/>
    <property type="evidence" value="ECO:0007669"/>
    <property type="project" value="InterPro"/>
</dbReference>
<gene>
    <name evidence="3" type="ORF">ATN84_06390</name>
</gene>
<evidence type="ECO:0000256" key="2">
    <source>
        <dbReference type="ARBA" id="ARBA00023239"/>
    </source>
</evidence>
<dbReference type="Proteomes" id="UP000070107">
    <property type="component" value="Unassembled WGS sequence"/>
</dbReference>
<dbReference type="SUPFAM" id="SSF110857">
    <property type="entry name" value="Gamma-glutamyl cyclotransferase-like"/>
    <property type="match status" value="1"/>
</dbReference>
<organism evidence="3 4">
    <name type="scientific">Paramesorhizobium deserti</name>
    <dbReference type="NCBI Taxonomy" id="1494590"/>
    <lineage>
        <taxon>Bacteria</taxon>
        <taxon>Pseudomonadati</taxon>
        <taxon>Pseudomonadota</taxon>
        <taxon>Alphaproteobacteria</taxon>
        <taxon>Hyphomicrobiales</taxon>
        <taxon>Phyllobacteriaceae</taxon>
        <taxon>Paramesorhizobium</taxon>
    </lineage>
</organism>
<accession>A0A135I1M3</accession>
<comment type="caution">
    <text evidence="3">The sequence shown here is derived from an EMBL/GenBank/DDBJ whole genome shotgun (WGS) entry which is preliminary data.</text>
</comment>
<dbReference type="Pfam" id="PF04752">
    <property type="entry name" value="ChaC"/>
    <property type="match status" value="1"/>
</dbReference>
<dbReference type="GO" id="GO:0016740">
    <property type="term" value="F:transferase activity"/>
    <property type="evidence" value="ECO:0007669"/>
    <property type="project" value="UniProtKB-KW"/>
</dbReference>
<dbReference type="CDD" id="cd06661">
    <property type="entry name" value="GGCT_like"/>
    <property type="match status" value="1"/>
</dbReference>
<name>A0A135I1M3_9HYPH</name>
<evidence type="ECO:0000313" key="3">
    <source>
        <dbReference type="EMBL" id="KXF79337.1"/>
    </source>
</evidence>
<dbReference type="PANTHER" id="PTHR12192">
    <property type="entry name" value="CATION TRANSPORT PROTEIN CHAC-RELATED"/>
    <property type="match status" value="1"/>
</dbReference>